<dbReference type="Pfam" id="PF01494">
    <property type="entry name" value="FAD_binding_3"/>
    <property type="match status" value="2"/>
</dbReference>
<evidence type="ECO:0000259" key="6">
    <source>
        <dbReference type="Pfam" id="PF01494"/>
    </source>
</evidence>
<reference evidence="7" key="1">
    <citation type="submission" date="2020-12" db="EMBL/GenBank/DDBJ databases">
        <title>Devosia sp. MSA67 isolated from Mo River.</title>
        <authorList>
            <person name="Ma F."/>
            <person name="Zi Z."/>
        </authorList>
    </citation>
    <scope>NUCLEOTIDE SEQUENCE</scope>
    <source>
        <strain evidence="7">MSA67</strain>
    </source>
</reference>
<evidence type="ECO:0000256" key="5">
    <source>
        <dbReference type="ARBA" id="ARBA00023033"/>
    </source>
</evidence>
<dbReference type="RefSeq" id="WP_198875250.1">
    <property type="nucleotide sequence ID" value="NZ_JAEKMH010000001.1"/>
</dbReference>
<evidence type="ECO:0000256" key="4">
    <source>
        <dbReference type="ARBA" id="ARBA00023002"/>
    </source>
</evidence>
<evidence type="ECO:0000313" key="7">
    <source>
        <dbReference type="EMBL" id="MBJ3784049.1"/>
    </source>
</evidence>
<dbReference type="InterPro" id="IPR002938">
    <property type="entry name" value="FAD-bd"/>
</dbReference>
<feature type="domain" description="FAD-binding" evidence="6">
    <location>
        <begin position="9"/>
        <end position="176"/>
    </location>
</feature>
<dbReference type="AlphaFoldDB" id="A0A934IY28"/>
<keyword evidence="3" id="KW-0274">FAD</keyword>
<dbReference type="GO" id="GO:0071949">
    <property type="term" value="F:FAD binding"/>
    <property type="evidence" value="ECO:0007669"/>
    <property type="project" value="InterPro"/>
</dbReference>
<keyword evidence="2" id="KW-0285">Flavoprotein</keyword>
<protein>
    <submittedName>
        <fullName evidence="7">FAD-dependent monooxygenase</fullName>
    </submittedName>
</protein>
<keyword evidence="4" id="KW-0560">Oxidoreductase</keyword>
<dbReference type="InterPro" id="IPR050493">
    <property type="entry name" value="FAD-dep_Monooxygenase_BioMet"/>
</dbReference>
<dbReference type="PANTHER" id="PTHR13789">
    <property type="entry name" value="MONOOXYGENASE"/>
    <property type="match status" value="1"/>
</dbReference>
<evidence type="ECO:0000256" key="1">
    <source>
        <dbReference type="ARBA" id="ARBA00001974"/>
    </source>
</evidence>
<evidence type="ECO:0000256" key="2">
    <source>
        <dbReference type="ARBA" id="ARBA00022630"/>
    </source>
</evidence>
<proteinExistence type="predicted"/>
<comment type="cofactor">
    <cofactor evidence="1">
        <name>FAD</name>
        <dbReference type="ChEBI" id="CHEBI:57692"/>
    </cofactor>
</comment>
<feature type="domain" description="FAD-binding" evidence="6">
    <location>
        <begin position="261"/>
        <end position="341"/>
    </location>
</feature>
<dbReference type="GO" id="GO:0004497">
    <property type="term" value="F:monooxygenase activity"/>
    <property type="evidence" value="ECO:0007669"/>
    <property type="project" value="UniProtKB-KW"/>
</dbReference>
<accession>A0A934IY28</accession>
<keyword evidence="5 7" id="KW-0503">Monooxygenase</keyword>
<evidence type="ECO:0000256" key="3">
    <source>
        <dbReference type="ARBA" id="ARBA00022827"/>
    </source>
</evidence>
<dbReference type="PRINTS" id="PR00420">
    <property type="entry name" value="RNGMNOXGNASE"/>
</dbReference>
<comment type="caution">
    <text evidence="7">The sequence shown here is derived from an EMBL/GenBank/DDBJ whole genome shotgun (WGS) entry which is preliminary data.</text>
</comment>
<sequence length="393" mass="42315">MPGTGRTFVIAGAGIAGMTLALALAQSGATVVVLERQAQVQEFGAGLQISPNARKCLDRLGLAEALDRIGLEPQALDIYPQGGQKPLLSMELGAIMRKRFGAPYMVMHRADLADALYKACRKNANIDILFGVRNWDVVSHTRGVTVSIDEADGMTRTTRAEAFIGADGVHSHTRLAVLDGPRAQFRNRIAWRTLVPFDLVSGQIAPDRVSVFFGSGFHLVCYPLPHRGQVNLALFMPGTPETTAQPRPANPGPRVEAILAAAAQGWTAWPMYTVETGVWHKGNIGLVGDAAHAMVPFQAQGAAMGIEDATVLAACLLGTDSTSAAFSRYAAHRQQRVRRVAALSARNGRIFHLPWPLSLARDTVMRLQGPQAHLRRLDWVYAHDAAGQIGGPE</sequence>
<keyword evidence="8" id="KW-1185">Reference proteome</keyword>
<dbReference type="Gene3D" id="3.50.50.60">
    <property type="entry name" value="FAD/NAD(P)-binding domain"/>
    <property type="match status" value="1"/>
</dbReference>
<dbReference type="Proteomes" id="UP000602124">
    <property type="component" value="Unassembled WGS sequence"/>
</dbReference>
<dbReference type="EMBL" id="JAEKMH010000001">
    <property type="protein sequence ID" value="MBJ3784049.1"/>
    <property type="molecule type" value="Genomic_DNA"/>
</dbReference>
<dbReference type="SUPFAM" id="SSF51905">
    <property type="entry name" value="FAD/NAD(P)-binding domain"/>
    <property type="match status" value="1"/>
</dbReference>
<organism evidence="7 8">
    <name type="scientific">Devosia sediminis</name>
    <dbReference type="NCBI Taxonomy" id="2798801"/>
    <lineage>
        <taxon>Bacteria</taxon>
        <taxon>Pseudomonadati</taxon>
        <taxon>Pseudomonadota</taxon>
        <taxon>Alphaproteobacteria</taxon>
        <taxon>Hyphomicrobiales</taxon>
        <taxon>Devosiaceae</taxon>
        <taxon>Devosia</taxon>
    </lineage>
</organism>
<dbReference type="InterPro" id="IPR036188">
    <property type="entry name" value="FAD/NAD-bd_sf"/>
</dbReference>
<gene>
    <name evidence="7" type="ORF">JEQ47_04885</name>
</gene>
<evidence type="ECO:0000313" key="8">
    <source>
        <dbReference type="Proteomes" id="UP000602124"/>
    </source>
</evidence>
<name>A0A934IY28_9HYPH</name>
<dbReference type="PANTHER" id="PTHR13789:SF318">
    <property type="entry name" value="GERANYLGERANYL DIPHOSPHATE REDUCTASE"/>
    <property type="match status" value="1"/>
</dbReference>